<dbReference type="EMBL" id="JARKIF010000011">
    <property type="protein sequence ID" value="KAJ7627334.1"/>
    <property type="molecule type" value="Genomic_DNA"/>
</dbReference>
<name>A0AAD7FJ90_9AGAR</name>
<comment type="caution">
    <text evidence="8">The sequence shown here is derived from an EMBL/GenBank/DDBJ whole genome shotgun (WGS) entry which is preliminary data.</text>
</comment>
<feature type="transmembrane region" description="Helical" evidence="6">
    <location>
        <begin position="66"/>
        <end position="85"/>
    </location>
</feature>
<keyword evidence="4 6" id="KW-0472">Membrane</keyword>
<dbReference type="SUPFAM" id="SSF103473">
    <property type="entry name" value="MFS general substrate transporter"/>
    <property type="match status" value="1"/>
</dbReference>
<reference evidence="8" key="1">
    <citation type="submission" date="2023-03" db="EMBL/GenBank/DDBJ databases">
        <title>Massive genome expansion in bonnet fungi (Mycena s.s.) driven by repeated elements and novel gene families across ecological guilds.</title>
        <authorList>
            <consortium name="Lawrence Berkeley National Laboratory"/>
            <person name="Harder C.B."/>
            <person name="Miyauchi S."/>
            <person name="Viragh M."/>
            <person name="Kuo A."/>
            <person name="Thoen E."/>
            <person name="Andreopoulos B."/>
            <person name="Lu D."/>
            <person name="Skrede I."/>
            <person name="Drula E."/>
            <person name="Henrissat B."/>
            <person name="Morin E."/>
            <person name="Kohler A."/>
            <person name="Barry K."/>
            <person name="LaButti K."/>
            <person name="Morin E."/>
            <person name="Salamov A."/>
            <person name="Lipzen A."/>
            <person name="Mereny Z."/>
            <person name="Hegedus B."/>
            <person name="Baldrian P."/>
            <person name="Stursova M."/>
            <person name="Weitz H."/>
            <person name="Taylor A."/>
            <person name="Grigoriev I.V."/>
            <person name="Nagy L.G."/>
            <person name="Martin F."/>
            <person name="Kauserud H."/>
        </authorList>
    </citation>
    <scope>NUCLEOTIDE SEQUENCE</scope>
    <source>
        <strain evidence="8">9284</strain>
    </source>
</reference>
<keyword evidence="3 6" id="KW-1133">Transmembrane helix</keyword>
<proteinExistence type="predicted"/>
<evidence type="ECO:0000256" key="3">
    <source>
        <dbReference type="ARBA" id="ARBA00022989"/>
    </source>
</evidence>
<protein>
    <submittedName>
        <fullName evidence="8">Synaptic vesicle transporter</fullName>
    </submittedName>
</protein>
<feature type="domain" description="Major facilitator superfamily (MFS) profile" evidence="7">
    <location>
        <begin position="31"/>
        <end position="424"/>
    </location>
</feature>
<sequence>MQRHGTVDLDPMPSADPADPYNWPKSKKEVHLALVAFHALMATFTAAALSSALVPMAHDLHVSLQRASYIISLAVAVQGCAPLLWRPLANRYGRRPIFLLSLICSLAGNVGCAKSPTYGTMVLCRVISAFFISPAAAIGTAVVSETFFKHERGTYMGIWTVMVTCGVPTGPFLFGFVAQRVNYRWIYWILAMVNGIQLMLGYLFSPETLYMRDAADTPVRPNHWWCLNFRPIDPRPLTLLDIVYPFRYILSPRVCFPAISYAMIFLWASVMPTNIIPQIFPVKFHLNVQQIGLQFLSVIIGSLIGEQMGGRVSDWWMYRYRRNKTGPDSEKAPPRRPEHRLWLAYLGFVLSIIGVVVFLVQVGRAGSNWNITPLVGVTIACVGKQLITTVLITYAVDCYRTDAAAVGVFIVFVRQIWGFIGPFW</sequence>
<accession>A0AAD7FJ90</accession>
<organism evidence="8 9">
    <name type="scientific">Roridomyces roridus</name>
    <dbReference type="NCBI Taxonomy" id="1738132"/>
    <lineage>
        <taxon>Eukaryota</taxon>
        <taxon>Fungi</taxon>
        <taxon>Dikarya</taxon>
        <taxon>Basidiomycota</taxon>
        <taxon>Agaricomycotina</taxon>
        <taxon>Agaricomycetes</taxon>
        <taxon>Agaricomycetidae</taxon>
        <taxon>Agaricales</taxon>
        <taxon>Marasmiineae</taxon>
        <taxon>Mycenaceae</taxon>
        <taxon>Roridomyces</taxon>
    </lineage>
</organism>
<dbReference type="Pfam" id="PF07690">
    <property type="entry name" value="MFS_1"/>
    <property type="match status" value="1"/>
</dbReference>
<evidence type="ECO:0000256" key="5">
    <source>
        <dbReference type="SAM" id="MobiDB-lite"/>
    </source>
</evidence>
<feature type="transmembrane region" description="Helical" evidence="6">
    <location>
        <begin position="374"/>
        <end position="396"/>
    </location>
</feature>
<dbReference type="PROSITE" id="PS50850">
    <property type="entry name" value="MFS"/>
    <property type="match status" value="1"/>
</dbReference>
<dbReference type="InterPro" id="IPR011701">
    <property type="entry name" value="MFS"/>
</dbReference>
<evidence type="ECO:0000256" key="4">
    <source>
        <dbReference type="ARBA" id="ARBA00023136"/>
    </source>
</evidence>
<dbReference type="Gene3D" id="1.20.1250.20">
    <property type="entry name" value="MFS general substrate transporter like domains"/>
    <property type="match status" value="1"/>
</dbReference>
<feature type="transmembrane region" description="Helical" evidence="6">
    <location>
        <begin position="185"/>
        <end position="204"/>
    </location>
</feature>
<dbReference type="AlphaFoldDB" id="A0AAD7FJ90"/>
<evidence type="ECO:0000313" key="9">
    <source>
        <dbReference type="Proteomes" id="UP001221142"/>
    </source>
</evidence>
<dbReference type="PANTHER" id="PTHR23502:SF2">
    <property type="entry name" value="TRANSPORTER, PUTATIVE (AFU_ORTHOLOGUE AFUA_2G08910)-RELATED"/>
    <property type="match status" value="1"/>
</dbReference>
<feature type="transmembrane region" description="Helical" evidence="6">
    <location>
        <begin position="341"/>
        <end position="362"/>
    </location>
</feature>
<dbReference type="Proteomes" id="UP001221142">
    <property type="component" value="Unassembled WGS sequence"/>
</dbReference>
<feature type="transmembrane region" description="Helical" evidence="6">
    <location>
        <begin position="32"/>
        <end position="54"/>
    </location>
</feature>
<dbReference type="InterPro" id="IPR020846">
    <property type="entry name" value="MFS_dom"/>
</dbReference>
<feature type="transmembrane region" description="Helical" evidence="6">
    <location>
        <begin position="155"/>
        <end position="179"/>
    </location>
</feature>
<feature type="transmembrane region" description="Helical" evidence="6">
    <location>
        <begin position="403"/>
        <end position="420"/>
    </location>
</feature>
<feature type="transmembrane region" description="Helical" evidence="6">
    <location>
        <begin position="254"/>
        <end position="271"/>
    </location>
</feature>
<dbReference type="GO" id="GO:0005886">
    <property type="term" value="C:plasma membrane"/>
    <property type="evidence" value="ECO:0007669"/>
    <property type="project" value="TreeGrafter"/>
</dbReference>
<evidence type="ECO:0000259" key="7">
    <source>
        <dbReference type="PROSITE" id="PS50850"/>
    </source>
</evidence>
<dbReference type="InterPro" id="IPR036259">
    <property type="entry name" value="MFS_trans_sf"/>
</dbReference>
<feature type="region of interest" description="Disordered" evidence="5">
    <location>
        <begin position="1"/>
        <end position="20"/>
    </location>
</feature>
<evidence type="ECO:0000256" key="6">
    <source>
        <dbReference type="SAM" id="Phobius"/>
    </source>
</evidence>
<keyword evidence="9" id="KW-1185">Reference proteome</keyword>
<feature type="transmembrane region" description="Helical" evidence="6">
    <location>
        <begin position="122"/>
        <end position="143"/>
    </location>
</feature>
<evidence type="ECO:0000313" key="8">
    <source>
        <dbReference type="EMBL" id="KAJ7627334.1"/>
    </source>
</evidence>
<comment type="subcellular location">
    <subcellularLocation>
        <location evidence="1">Membrane</location>
        <topology evidence="1">Multi-pass membrane protein</topology>
    </subcellularLocation>
</comment>
<dbReference type="PANTHER" id="PTHR23502">
    <property type="entry name" value="MAJOR FACILITATOR SUPERFAMILY"/>
    <property type="match status" value="1"/>
</dbReference>
<gene>
    <name evidence="8" type="ORF">FB45DRAFT_795465</name>
</gene>
<keyword evidence="2 6" id="KW-0812">Transmembrane</keyword>
<evidence type="ECO:0000256" key="2">
    <source>
        <dbReference type="ARBA" id="ARBA00022692"/>
    </source>
</evidence>
<dbReference type="GO" id="GO:0022857">
    <property type="term" value="F:transmembrane transporter activity"/>
    <property type="evidence" value="ECO:0007669"/>
    <property type="project" value="InterPro"/>
</dbReference>
<evidence type="ECO:0000256" key="1">
    <source>
        <dbReference type="ARBA" id="ARBA00004141"/>
    </source>
</evidence>